<comment type="caution">
    <text evidence="1">The sequence shown here is derived from an EMBL/GenBank/DDBJ whole genome shotgun (WGS) entry which is preliminary data.</text>
</comment>
<keyword evidence="2" id="KW-1185">Reference proteome</keyword>
<evidence type="ECO:0000313" key="2">
    <source>
        <dbReference type="Proteomes" id="UP000434409"/>
    </source>
</evidence>
<reference evidence="1 2" key="1">
    <citation type="submission" date="2019-08" db="EMBL/GenBank/DDBJ databases">
        <title>In-depth cultivation of the pig gut microbiome towards novel bacterial diversity and tailored functional studies.</title>
        <authorList>
            <person name="Wylensek D."/>
            <person name="Hitch T.C.A."/>
            <person name="Clavel T."/>
        </authorList>
    </citation>
    <scope>NUCLEOTIDE SEQUENCE [LARGE SCALE GENOMIC DNA]</scope>
    <source>
        <strain evidence="1 2">68-1-5</strain>
    </source>
</reference>
<sequence>MTLQHFCRIWQPSGRTEIIHYFQLRLRSLPIVRLGGNVRIQQLKAVDDPEAVKLKDCMDKYSGEAEMTNEMVRAFIDKVLIHEPDKIEIRWNFSEELMRVLQEDNKENYKI</sequence>
<evidence type="ECO:0000313" key="1">
    <source>
        <dbReference type="EMBL" id="MSR94093.1"/>
    </source>
</evidence>
<dbReference type="AlphaFoldDB" id="A0A6N7USM4"/>
<dbReference type="Proteomes" id="UP000434409">
    <property type="component" value="Unassembled WGS sequence"/>
</dbReference>
<gene>
    <name evidence="1" type="ORF">FYJ34_07435</name>
</gene>
<name>A0A6N7USM4_9FIRM</name>
<protein>
    <submittedName>
        <fullName evidence="1">DUF4368 domain-containing protein</fullName>
    </submittedName>
</protein>
<proteinExistence type="predicted"/>
<accession>A0A6N7USM4</accession>
<dbReference type="EMBL" id="VULY01000018">
    <property type="protein sequence ID" value="MSR94093.1"/>
    <property type="molecule type" value="Genomic_DNA"/>
</dbReference>
<organism evidence="1 2">
    <name type="scientific">Suipraeoptans intestinalis</name>
    <dbReference type="NCBI Taxonomy" id="2606628"/>
    <lineage>
        <taxon>Bacteria</taxon>
        <taxon>Bacillati</taxon>
        <taxon>Bacillota</taxon>
        <taxon>Clostridia</taxon>
        <taxon>Lachnospirales</taxon>
        <taxon>Lachnospiraceae</taxon>
        <taxon>Suipraeoptans</taxon>
    </lineage>
</organism>